<dbReference type="EMBL" id="JAWDJX010000048">
    <property type="protein sequence ID" value="KAK3048502.1"/>
    <property type="molecule type" value="Genomic_DNA"/>
</dbReference>
<proteinExistence type="predicted"/>
<dbReference type="Proteomes" id="UP001271007">
    <property type="component" value="Unassembled WGS sequence"/>
</dbReference>
<comment type="caution">
    <text evidence="1">The sequence shown here is derived from an EMBL/GenBank/DDBJ whole genome shotgun (WGS) entry which is preliminary data.</text>
</comment>
<sequence length="172" mass="19276">MSAQGSSTGPGLPLYDSWKYAPTTNISDWASPDWYPMPNDESLEGCVRYGRSVQDQLLRTDKDIQAEPHMVKQTRILGPACAPHERNARNNWNIHVLDDLDRNLSALSSPMSMLWIGINQPPAAASYRRRRTLGSGVNGFSGPHLRICAFQDHHYRTSQSPSVAATRVWIDE</sequence>
<evidence type="ECO:0000313" key="2">
    <source>
        <dbReference type="Proteomes" id="UP001271007"/>
    </source>
</evidence>
<protein>
    <submittedName>
        <fullName evidence="1">Uncharacterized protein</fullName>
    </submittedName>
</protein>
<evidence type="ECO:0000313" key="1">
    <source>
        <dbReference type="EMBL" id="KAK3048502.1"/>
    </source>
</evidence>
<reference evidence="1" key="1">
    <citation type="submission" date="2023-04" db="EMBL/GenBank/DDBJ databases">
        <title>Black Yeasts Isolated from many extreme environments.</title>
        <authorList>
            <person name="Coleine C."/>
            <person name="Stajich J.E."/>
            <person name="Selbmann L."/>
        </authorList>
    </citation>
    <scope>NUCLEOTIDE SEQUENCE</scope>
    <source>
        <strain evidence="1">CCFEE 5312</strain>
    </source>
</reference>
<gene>
    <name evidence="1" type="ORF">LTR09_010166</name>
</gene>
<dbReference type="AlphaFoldDB" id="A0AAJ0D7Z5"/>
<organism evidence="1 2">
    <name type="scientific">Extremus antarcticus</name>
    <dbReference type="NCBI Taxonomy" id="702011"/>
    <lineage>
        <taxon>Eukaryota</taxon>
        <taxon>Fungi</taxon>
        <taxon>Dikarya</taxon>
        <taxon>Ascomycota</taxon>
        <taxon>Pezizomycotina</taxon>
        <taxon>Dothideomycetes</taxon>
        <taxon>Dothideomycetidae</taxon>
        <taxon>Mycosphaerellales</taxon>
        <taxon>Extremaceae</taxon>
        <taxon>Extremus</taxon>
    </lineage>
</organism>
<accession>A0AAJ0D7Z5</accession>
<keyword evidence="2" id="KW-1185">Reference proteome</keyword>
<name>A0AAJ0D7Z5_9PEZI</name>